<dbReference type="OrthoDB" id="2397721at2759"/>
<dbReference type="EMBL" id="CAJVPV010014453">
    <property type="protein sequence ID" value="CAG8684936.1"/>
    <property type="molecule type" value="Genomic_DNA"/>
</dbReference>
<evidence type="ECO:0000313" key="1">
    <source>
        <dbReference type="EMBL" id="CAG8684936.1"/>
    </source>
</evidence>
<proteinExistence type="predicted"/>
<evidence type="ECO:0000313" key="2">
    <source>
        <dbReference type="Proteomes" id="UP000789342"/>
    </source>
</evidence>
<name>A0A9N9EMF6_9GLOM</name>
<feature type="non-terminal residue" evidence="1">
    <location>
        <position position="1"/>
    </location>
</feature>
<reference evidence="1" key="1">
    <citation type="submission" date="2021-06" db="EMBL/GenBank/DDBJ databases">
        <authorList>
            <person name="Kallberg Y."/>
            <person name="Tangrot J."/>
            <person name="Rosling A."/>
        </authorList>
    </citation>
    <scope>NUCLEOTIDE SEQUENCE</scope>
    <source>
        <strain evidence="1">CL551</strain>
    </source>
</reference>
<comment type="caution">
    <text evidence="1">The sequence shown here is derived from an EMBL/GenBank/DDBJ whole genome shotgun (WGS) entry which is preliminary data.</text>
</comment>
<sequence>MAHLYFTSVEAGFWSLKHYVNWIIKNESGFPLWETCLTNFYDSSNWEVIVITRRLFVTLIALLTEFSVNQHPETKAPMEDLRIPYEQAYNGKYGKSIYKTIVYVQKEEEIFASASEKMRNNHSKKLRLLEMQPNPLTLDMPEAWYRINIWRTVDIAFSDIPYIYVIGGEKVGLTSSERKNRYRSLPNIGPIQRKAIGKKGDAYVRKIGSTSTDRVASEAGPKWQGMHSIKLMKESGLSLPRTLEDGFIHLADKVKFAEEKLRKLNVIGFVHAGAVLIRVNLDYPAGYVCRYTRGNPLEVYSDVKNFSKSLDVLIEIIYAKHLVLQTMKVVNDPVDNNSNVTRWKQQ</sequence>
<protein>
    <submittedName>
        <fullName evidence="1">4798_t:CDS:1</fullName>
    </submittedName>
</protein>
<gene>
    <name evidence="1" type="ORF">AMORRO_LOCUS11422</name>
</gene>
<dbReference type="AlphaFoldDB" id="A0A9N9EMF6"/>
<accession>A0A9N9EMF6</accession>
<keyword evidence="2" id="KW-1185">Reference proteome</keyword>
<organism evidence="1 2">
    <name type="scientific">Acaulospora morrowiae</name>
    <dbReference type="NCBI Taxonomy" id="94023"/>
    <lineage>
        <taxon>Eukaryota</taxon>
        <taxon>Fungi</taxon>
        <taxon>Fungi incertae sedis</taxon>
        <taxon>Mucoromycota</taxon>
        <taxon>Glomeromycotina</taxon>
        <taxon>Glomeromycetes</taxon>
        <taxon>Diversisporales</taxon>
        <taxon>Acaulosporaceae</taxon>
        <taxon>Acaulospora</taxon>
    </lineage>
</organism>
<dbReference type="Proteomes" id="UP000789342">
    <property type="component" value="Unassembled WGS sequence"/>
</dbReference>